<dbReference type="GO" id="GO:0031123">
    <property type="term" value="P:RNA 3'-end processing"/>
    <property type="evidence" value="ECO:0007669"/>
    <property type="project" value="TreeGrafter"/>
</dbReference>
<dbReference type="InterPro" id="IPR002058">
    <property type="entry name" value="PAP_assoc"/>
</dbReference>
<organism evidence="5 6">
    <name type="scientific">Chironomus riparius</name>
    <dbReference type="NCBI Taxonomy" id="315576"/>
    <lineage>
        <taxon>Eukaryota</taxon>
        <taxon>Metazoa</taxon>
        <taxon>Ecdysozoa</taxon>
        <taxon>Arthropoda</taxon>
        <taxon>Hexapoda</taxon>
        <taxon>Insecta</taxon>
        <taxon>Pterygota</taxon>
        <taxon>Neoptera</taxon>
        <taxon>Endopterygota</taxon>
        <taxon>Diptera</taxon>
        <taxon>Nematocera</taxon>
        <taxon>Chironomoidea</taxon>
        <taxon>Chironomidae</taxon>
        <taxon>Chironominae</taxon>
        <taxon>Chironomus</taxon>
    </lineage>
</organism>
<dbReference type="AlphaFoldDB" id="A0A9N9RL94"/>
<evidence type="ECO:0000256" key="3">
    <source>
        <dbReference type="ARBA" id="ARBA00022842"/>
    </source>
</evidence>
<name>A0A9N9RL94_9DIPT</name>
<feature type="domain" description="PAP-associated" evidence="4">
    <location>
        <begin position="274"/>
        <end position="307"/>
    </location>
</feature>
<dbReference type="OrthoDB" id="407432at2759"/>
<reference evidence="5" key="1">
    <citation type="submission" date="2022-01" db="EMBL/GenBank/DDBJ databases">
        <authorList>
            <person name="King R."/>
        </authorList>
    </citation>
    <scope>NUCLEOTIDE SEQUENCE</scope>
</reference>
<gene>
    <name evidence="5" type="ORF">CHIRRI_LOCUS1842</name>
</gene>
<keyword evidence="6" id="KW-1185">Reference proteome</keyword>
<evidence type="ECO:0000256" key="1">
    <source>
        <dbReference type="ARBA" id="ARBA00022679"/>
    </source>
</evidence>
<dbReference type="SUPFAM" id="SSF81631">
    <property type="entry name" value="PAP/OAS1 substrate-binding domain"/>
    <property type="match status" value="1"/>
</dbReference>
<dbReference type="PANTHER" id="PTHR12271">
    <property type="entry name" value="POLY A POLYMERASE CID PAP -RELATED"/>
    <property type="match status" value="1"/>
</dbReference>
<dbReference type="Proteomes" id="UP001153620">
    <property type="component" value="Chromosome 1"/>
</dbReference>
<dbReference type="GO" id="GO:0050265">
    <property type="term" value="F:RNA uridylyltransferase activity"/>
    <property type="evidence" value="ECO:0007669"/>
    <property type="project" value="TreeGrafter"/>
</dbReference>
<keyword evidence="1" id="KW-0808">Transferase</keyword>
<dbReference type="Pfam" id="PF03828">
    <property type="entry name" value="PAP_assoc"/>
    <property type="match status" value="1"/>
</dbReference>
<dbReference type="Gene3D" id="1.10.1410.10">
    <property type="match status" value="1"/>
</dbReference>
<evidence type="ECO:0000259" key="4">
    <source>
        <dbReference type="Pfam" id="PF03828"/>
    </source>
</evidence>
<protein>
    <recommendedName>
        <fullName evidence="4">PAP-associated domain-containing protein</fullName>
    </recommendedName>
</protein>
<reference evidence="5" key="2">
    <citation type="submission" date="2022-10" db="EMBL/GenBank/DDBJ databases">
        <authorList>
            <consortium name="ENA_rothamsted_submissions"/>
            <consortium name="culmorum"/>
            <person name="King R."/>
        </authorList>
    </citation>
    <scope>NUCLEOTIDE SEQUENCE</scope>
</reference>
<evidence type="ECO:0000256" key="2">
    <source>
        <dbReference type="ARBA" id="ARBA00022723"/>
    </source>
</evidence>
<evidence type="ECO:0000313" key="5">
    <source>
        <dbReference type="EMBL" id="CAG9798866.1"/>
    </source>
</evidence>
<dbReference type="GO" id="GO:0046872">
    <property type="term" value="F:metal ion binding"/>
    <property type="evidence" value="ECO:0007669"/>
    <property type="project" value="UniProtKB-KW"/>
</dbReference>
<dbReference type="PANTHER" id="PTHR12271:SF66">
    <property type="entry name" value="TERMINAL URIDYLYLTRANSFERASE TAILOR"/>
    <property type="match status" value="1"/>
</dbReference>
<keyword evidence="2" id="KW-0479">Metal-binding</keyword>
<evidence type="ECO:0000313" key="6">
    <source>
        <dbReference type="Proteomes" id="UP001153620"/>
    </source>
</evidence>
<sequence length="354" mass="41775">MAKQFSRIKIRQSHKLINLNFHKIAKCYLHKMASSVINEEELRAFLMTSDEEIDQITSISNFEKYEDPTNFEVCNELVQLIKYELNKECDSYVIGPRKMGLSEGKAEIAIFLDIGQDGFFSDRNYKKNIQEIKILEGLLRKQSKWRILRLNHALPSLNVIYRPTNQRCDLSVTNGFSVQISEMIGHFFRIQPEAVKFYHFIRIWLRINGINFKAFTLTLLVMNYLQEANLMPTAFNAQKNINQNFIEGIPVIFDPDRDICSYSVKKMPYYYVHIRGFFRYYASFNFAENVISTYYGYPVQKEEYQPRLDYDSPMCVAAFLNQKCNISRYVKEEQVENFTAVCHASYKFLIRNNY</sequence>
<dbReference type="EMBL" id="OU895877">
    <property type="protein sequence ID" value="CAG9798866.1"/>
    <property type="molecule type" value="Genomic_DNA"/>
</dbReference>
<accession>A0A9N9RL94</accession>
<proteinExistence type="predicted"/>
<keyword evidence="3" id="KW-0460">Magnesium</keyword>